<organism evidence="2 3">
    <name type="scientific">Populus alba x Populus x berolinensis</name>
    <dbReference type="NCBI Taxonomy" id="444605"/>
    <lineage>
        <taxon>Eukaryota</taxon>
        <taxon>Viridiplantae</taxon>
        <taxon>Streptophyta</taxon>
        <taxon>Embryophyta</taxon>
        <taxon>Tracheophyta</taxon>
        <taxon>Spermatophyta</taxon>
        <taxon>Magnoliopsida</taxon>
        <taxon>eudicotyledons</taxon>
        <taxon>Gunneridae</taxon>
        <taxon>Pentapetalae</taxon>
        <taxon>rosids</taxon>
        <taxon>fabids</taxon>
        <taxon>Malpighiales</taxon>
        <taxon>Salicaceae</taxon>
        <taxon>Saliceae</taxon>
        <taxon>Populus</taxon>
    </lineage>
</organism>
<dbReference type="Proteomes" id="UP001164929">
    <property type="component" value="Chromosome 9"/>
</dbReference>
<dbReference type="EMBL" id="JAQIZT010000009">
    <property type="protein sequence ID" value="KAJ6984926.1"/>
    <property type="molecule type" value="Genomic_DNA"/>
</dbReference>
<accession>A0AAD6MG54</accession>
<feature type="region of interest" description="Disordered" evidence="1">
    <location>
        <begin position="69"/>
        <end position="90"/>
    </location>
</feature>
<feature type="region of interest" description="Disordered" evidence="1">
    <location>
        <begin position="1"/>
        <end position="28"/>
    </location>
</feature>
<keyword evidence="3" id="KW-1185">Reference proteome</keyword>
<evidence type="ECO:0000256" key="1">
    <source>
        <dbReference type="SAM" id="MobiDB-lite"/>
    </source>
</evidence>
<proteinExistence type="predicted"/>
<evidence type="ECO:0000313" key="3">
    <source>
        <dbReference type="Proteomes" id="UP001164929"/>
    </source>
</evidence>
<feature type="compositionally biased region" description="Polar residues" evidence="1">
    <location>
        <begin position="19"/>
        <end position="28"/>
    </location>
</feature>
<feature type="compositionally biased region" description="Basic and acidic residues" evidence="1">
    <location>
        <begin position="80"/>
        <end position="90"/>
    </location>
</feature>
<gene>
    <name evidence="2" type="ORF">NC653_023040</name>
</gene>
<dbReference type="AlphaFoldDB" id="A0AAD6MG54"/>
<name>A0AAD6MG54_9ROSI</name>
<protein>
    <submittedName>
        <fullName evidence="2">Uncharacterized protein</fullName>
    </submittedName>
</protein>
<sequence>MPLKPPLCHQYPTNGKFGSHSSTPTSPESQIAKIKISFSRRNVWNDDFDPFMGALKTVKGESYVILDTGPSLRTAQEPQDNPRKDLNDQS</sequence>
<comment type="caution">
    <text evidence="2">The sequence shown here is derived from an EMBL/GenBank/DDBJ whole genome shotgun (WGS) entry which is preliminary data.</text>
</comment>
<evidence type="ECO:0000313" key="2">
    <source>
        <dbReference type="EMBL" id="KAJ6984926.1"/>
    </source>
</evidence>
<reference evidence="2" key="1">
    <citation type="journal article" date="2023" name="Mol. Ecol. Resour.">
        <title>Chromosome-level genome assembly of a triploid poplar Populus alba 'Berolinensis'.</title>
        <authorList>
            <person name="Chen S."/>
            <person name="Yu Y."/>
            <person name="Wang X."/>
            <person name="Wang S."/>
            <person name="Zhang T."/>
            <person name="Zhou Y."/>
            <person name="He R."/>
            <person name="Meng N."/>
            <person name="Wang Y."/>
            <person name="Liu W."/>
            <person name="Liu Z."/>
            <person name="Liu J."/>
            <person name="Guo Q."/>
            <person name="Huang H."/>
            <person name="Sederoff R.R."/>
            <person name="Wang G."/>
            <person name="Qu G."/>
            <person name="Chen S."/>
        </authorList>
    </citation>
    <scope>NUCLEOTIDE SEQUENCE</scope>
    <source>
        <strain evidence="2">SC-2020</strain>
    </source>
</reference>